<evidence type="ECO:0000256" key="2">
    <source>
        <dbReference type="ARBA" id="ARBA00022801"/>
    </source>
</evidence>
<evidence type="ECO:0000313" key="6">
    <source>
        <dbReference type="Proteomes" id="UP000271925"/>
    </source>
</evidence>
<dbReference type="PROSITE" id="PS51904">
    <property type="entry name" value="GLYCOSYL_HYDROL_F25_2"/>
    <property type="match status" value="1"/>
</dbReference>
<sequence>MSRIVLFIYRKRRFLVWPLLVLNLVLVGLWWNRSIEKVNELQWQFVNGYGIRMPLKYTIHGIDVSHHNNRIDWKRVCQMQASGVALQFVFVKATEGATLVDRRFKNNWQEARKAGLKRGAYHFFHPKRDPEKQARNYINNVTLKPGDFVPVLDVERNDRGRVPASKLIADIRVWLELVEDHYGTKPIIYVNRHFYLLYIAGNFDDYPLWIADYSTDHPNEFKADRLYFWQHNEKGSVDGIRGKVDFNVFVCEPDRLKEICL</sequence>
<dbReference type="InterPro" id="IPR018077">
    <property type="entry name" value="Glyco_hydro_fam25_subgr"/>
</dbReference>
<evidence type="ECO:0000256" key="3">
    <source>
        <dbReference type="ARBA" id="ARBA00023295"/>
    </source>
</evidence>
<keyword evidence="6" id="KW-1185">Reference proteome</keyword>
<protein>
    <submittedName>
        <fullName evidence="5">Glycoside hydrolase</fullName>
    </submittedName>
</protein>
<dbReference type="GO" id="GO:0016052">
    <property type="term" value="P:carbohydrate catabolic process"/>
    <property type="evidence" value="ECO:0007669"/>
    <property type="project" value="TreeGrafter"/>
</dbReference>
<dbReference type="InterPro" id="IPR017853">
    <property type="entry name" value="GH"/>
</dbReference>
<dbReference type="GO" id="GO:0003796">
    <property type="term" value="F:lysozyme activity"/>
    <property type="evidence" value="ECO:0007669"/>
    <property type="project" value="InterPro"/>
</dbReference>
<comment type="caution">
    <text evidence="5">The sequence shown here is derived from an EMBL/GenBank/DDBJ whole genome shotgun (WGS) entry which is preliminary data.</text>
</comment>
<gene>
    <name evidence="5" type="ORF">EHT25_05865</name>
</gene>
<dbReference type="SUPFAM" id="SSF51445">
    <property type="entry name" value="(Trans)glycosidases"/>
    <property type="match status" value="1"/>
</dbReference>
<keyword evidence="4" id="KW-0472">Membrane</keyword>
<organism evidence="5 6">
    <name type="scientific">Larkinella rosea</name>
    <dbReference type="NCBI Taxonomy" id="2025312"/>
    <lineage>
        <taxon>Bacteria</taxon>
        <taxon>Pseudomonadati</taxon>
        <taxon>Bacteroidota</taxon>
        <taxon>Cytophagia</taxon>
        <taxon>Cytophagales</taxon>
        <taxon>Spirosomataceae</taxon>
        <taxon>Larkinella</taxon>
    </lineage>
</organism>
<evidence type="ECO:0000256" key="1">
    <source>
        <dbReference type="ARBA" id="ARBA00010646"/>
    </source>
</evidence>
<dbReference type="InterPro" id="IPR002053">
    <property type="entry name" value="Glyco_hydro_25"/>
</dbReference>
<proteinExistence type="inferred from homology"/>
<keyword evidence="3" id="KW-0326">Glycosidase</keyword>
<dbReference type="OrthoDB" id="9798192at2"/>
<comment type="similarity">
    <text evidence="1">Belongs to the glycosyl hydrolase 25 family.</text>
</comment>
<dbReference type="Proteomes" id="UP000271925">
    <property type="component" value="Unassembled WGS sequence"/>
</dbReference>
<evidence type="ECO:0000256" key="4">
    <source>
        <dbReference type="SAM" id="Phobius"/>
    </source>
</evidence>
<evidence type="ECO:0000313" key="5">
    <source>
        <dbReference type="EMBL" id="RRB07300.1"/>
    </source>
</evidence>
<dbReference type="AlphaFoldDB" id="A0A3P1C1J9"/>
<dbReference type="GO" id="GO:0009253">
    <property type="term" value="P:peptidoglycan catabolic process"/>
    <property type="evidence" value="ECO:0007669"/>
    <property type="project" value="InterPro"/>
</dbReference>
<keyword evidence="4" id="KW-0812">Transmembrane</keyword>
<dbReference type="GO" id="GO:0016998">
    <property type="term" value="P:cell wall macromolecule catabolic process"/>
    <property type="evidence" value="ECO:0007669"/>
    <property type="project" value="InterPro"/>
</dbReference>
<name>A0A3P1C1J9_9BACT</name>
<dbReference type="PANTHER" id="PTHR34135">
    <property type="entry name" value="LYSOZYME"/>
    <property type="match status" value="1"/>
</dbReference>
<dbReference type="SMART" id="SM00641">
    <property type="entry name" value="Glyco_25"/>
    <property type="match status" value="1"/>
</dbReference>
<keyword evidence="4" id="KW-1133">Transmembrane helix</keyword>
<feature type="transmembrane region" description="Helical" evidence="4">
    <location>
        <begin position="12"/>
        <end position="31"/>
    </location>
</feature>
<dbReference type="EMBL" id="RQJO01000007">
    <property type="protein sequence ID" value="RRB07300.1"/>
    <property type="molecule type" value="Genomic_DNA"/>
</dbReference>
<dbReference type="Gene3D" id="3.20.20.80">
    <property type="entry name" value="Glycosidases"/>
    <property type="match status" value="1"/>
</dbReference>
<dbReference type="PANTHER" id="PTHR34135:SF2">
    <property type="entry name" value="LYSOZYME"/>
    <property type="match status" value="1"/>
</dbReference>
<dbReference type="Pfam" id="PF01183">
    <property type="entry name" value="Glyco_hydro_25"/>
    <property type="match status" value="1"/>
</dbReference>
<keyword evidence="2 5" id="KW-0378">Hydrolase</keyword>
<reference evidence="5 6" key="1">
    <citation type="submission" date="2018-11" db="EMBL/GenBank/DDBJ databases">
        <authorList>
            <person name="Zhou Z."/>
            <person name="Wang G."/>
        </authorList>
    </citation>
    <scope>NUCLEOTIDE SEQUENCE [LARGE SCALE GENOMIC DNA]</scope>
    <source>
        <strain evidence="5 6">KCTC52004</strain>
    </source>
</reference>
<accession>A0A3P1C1J9</accession>